<evidence type="ECO:0000256" key="14">
    <source>
        <dbReference type="PROSITE-ProRule" id="PRU10141"/>
    </source>
</evidence>
<dbReference type="CDD" id="cd14338">
    <property type="entry name" value="UBA_SIK"/>
    <property type="match status" value="1"/>
</dbReference>
<keyword evidence="8 14" id="KW-0547">Nucleotide-binding</keyword>
<feature type="compositionally biased region" description="Polar residues" evidence="15">
    <location>
        <begin position="836"/>
        <end position="854"/>
    </location>
</feature>
<dbReference type="SUPFAM" id="SSF56112">
    <property type="entry name" value="Protein kinase-like (PK-like)"/>
    <property type="match status" value="1"/>
</dbReference>
<evidence type="ECO:0000256" key="3">
    <source>
        <dbReference type="ARBA" id="ARBA00012513"/>
    </source>
</evidence>
<keyword evidence="18" id="KW-1185">Reference proteome</keyword>
<dbReference type="GO" id="GO:0005737">
    <property type="term" value="C:cytoplasm"/>
    <property type="evidence" value="ECO:0007669"/>
    <property type="project" value="TreeGrafter"/>
</dbReference>
<dbReference type="GO" id="GO:0000226">
    <property type="term" value="P:microtubule cytoskeleton organization"/>
    <property type="evidence" value="ECO:0007669"/>
    <property type="project" value="TreeGrafter"/>
</dbReference>
<comment type="similarity">
    <text evidence="2">Belongs to the protein kinase superfamily. CAMK Ser/Thr protein kinase family. SNF1 subfamily.</text>
</comment>
<feature type="domain" description="Protein kinase" evidence="16">
    <location>
        <begin position="25"/>
        <end position="276"/>
    </location>
</feature>
<evidence type="ECO:0000256" key="7">
    <source>
        <dbReference type="ARBA" id="ARBA00022723"/>
    </source>
</evidence>
<dbReference type="PROSITE" id="PS50011">
    <property type="entry name" value="PROTEIN_KINASE_DOM"/>
    <property type="match status" value="1"/>
</dbReference>
<dbReference type="InterPro" id="IPR017441">
    <property type="entry name" value="Protein_kinase_ATP_BS"/>
</dbReference>
<comment type="caution">
    <text evidence="17">The sequence shown here is derived from an EMBL/GenBank/DDBJ whole genome shotgun (WGS) entry which is preliminary data.</text>
</comment>
<feature type="compositionally biased region" description="Low complexity" evidence="15">
    <location>
        <begin position="769"/>
        <end position="818"/>
    </location>
</feature>
<evidence type="ECO:0000256" key="2">
    <source>
        <dbReference type="ARBA" id="ARBA00006234"/>
    </source>
</evidence>
<dbReference type="PANTHER" id="PTHR24346:SF42">
    <property type="entry name" value="SERINE_THREONINE-PROTEIN KINASE SIK3"/>
    <property type="match status" value="1"/>
</dbReference>
<dbReference type="SMART" id="SM00220">
    <property type="entry name" value="S_TKc"/>
    <property type="match status" value="1"/>
</dbReference>
<evidence type="ECO:0000256" key="6">
    <source>
        <dbReference type="ARBA" id="ARBA00022679"/>
    </source>
</evidence>
<evidence type="ECO:0000256" key="10">
    <source>
        <dbReference type="ARBA" id="ARBA00022840"/>
    </source>
</evidence>
<dbReference type="Proteomes" id="UP001487740">
    <property type="component" value="Unassembled WGS sequence"/>
</dbReference>
<dbReference type="Pfam" id="PF23312">
    <property type="entry name" value="UBA_SIK3"/>
    <property type="match status" value="1"/>
</dbReference>
<dbReference type="PROSITE" id="PS00107">
    <property type="entry name" value="PROTEIN_KINASE_ATP"/>
    <property type="match status" value="1"/>
</dbReference>
<dbReference type="GO" id="GO:0035556">
    <property type="term" value="P:intracellular signal transduction"/>
    <property type="evidence" value="ECO:0007669"/>
    <property type="project" value="TreeGrafter"/>
</dbReference>
<feature type="binding site" evidence="14">
    <location>
        <position position="54"/>
    </location>
    <ligand>
        <name>ATP</name>
        <dbReference type="ChEBI" id="CHEBI:30616"/>
    </ligand>
</feature>
<dbReference type="InterPro" id="IPR000719">
    <property type="entry name" value="Prot_kinase_dom"/>
</dbReference>
<dbReference type="Pfam" id="PF00069">
    <property type="entry name" value="Pkinase"/>
    <property type="match status" value="1"/>
</dbReference>
<feature type="region of interest" description="Disordered" evidence="15">
    <location>
        <begin position="720"/>
        <end position="749"/>
    </location>
</feature>
<dbReference type="EC" id="2.7.11.1" evidence="3"/>
<proteinExistence type="inferred from homology"/>
<dbReference type="EMBL" id="JARAKH010000016">
    <property type="protein sequence ID" value="KAK8395973.1"/>
    <property type="molecule type" value="Genomic_DNA"/>
</dbReference>
<keyword evidence="9" id="KW-0418">Kinase</keyword>
<dbReference type="GO" id="GO:0046872">
    <property type="term" value="F:metal ion binding"/>
    <property type="evidence" value="ECO:0007669"/>
    <property type="project" value="UniProtKB-KW"/>
</dbReference>
<dbReference type="FunFam" id="3.30.200.20:FF:000003">
    <property type="entry name" value="Non-specific serine/threonine protein kinase"/>
    <property type="match status" value="1"/>
</dbReference>
<feature type="compositionally biased region" description="Low complexity" evidence="15">
    <location>
        <begin position="1024"/>
        <end position="1067"/>
    </location>
</feature>
<comment type="catalytic activity">
    <reaction evidence="12">
        <text>L-threonyl-[protein] + ATP = O-phospho-L-threonyl-[protein] + ADP + H(+)</text>
        <dbReference type="Rhea" id="RHEA:46608"/>
        <dbReference type="Rhea" id="RHEA-COMP:11060"/>
        <dbReference type="Rhea" id="RHEA-COMP:11605"/>
        <dbReference type="ChEBI" id="CHEBI:15378"/>
        <dbReference type="ChEBI" id="CHEBI:30013"/>
        <dbReference type="ChEBI" id="CHEBI:30616"/>
        <dbReference type="ChEBI" id="CHEBI:61977"/>
        <dbReference type="ChEBI" id="CHEBI:456216"/>
        <dbReference type="EC" id="2.7.11.1"/>
    </reaction>
</comment>
<evidence type="ECO:0000256" key="8">
    <source>
        <dbReference type="ARBA" id="ARBA00022741"/>
    </source>
</evidence>
<dbReference type="PANTHER" id="PTHR24346">
    <property type="entry name" value="MAP/MICROTUBULE AFFINITY-REGULATING KINASE"/>
    <property type="match status" value="1"/>
</dbReference>
<dbReference type="PROSITE" id="PS00108">
    <property type="entry name" value="PROTEIN_KINASE_ST"/>
    <property type="match status" value="1"/>
</dbReference>
<organism evidence="17 18">
    <name type="scientific">Scylla paramamosain</name>
    <name type="common">Mud crab</name>
    <dbReference type="NCBI Taxonomy" id="85552"/>
    <lineage>
        <taxon>Eukaryota</taxon>
        <taxon>Metazoa</taxon>
        <taxon>Ecdysozoa</taxon>
        <taxon>Arthropoda</taxon>
        <taxon>Crustacea</taxon>
        <taxon>Multicrustacea</taxon>
        <taxon>Malacostraca</taxon>
        <taxon>Eumalacostraca</taxon>
        <taxon>Eucarida</taxon>
        <taxon>Decapoda</taxon>
        <taxon>Pleocyemata</taxon>
        <taxon>Brachyura</taxon>
        <taxon>Eubrachyura</taxon>
        <taxon>Portunoidea</taxon>
        <taxon>Portunidae</taxon>
        <taxon>Portuninae</taxon>
        <taxon>Scylla</taxon>
    </lineage>
</organism>
<feature type="region of interest" description="Disordered" evidence="15">
    <location>
        <begin position="1116"/>
        <end position="1204"/>
    </location>
</feature>
<dbReference type="GO" id="GO:0050321">
    <property type="term" value="F:tau-protein kinase activity"/>
    <property type="evidence" value="ECO:0007669"/>
    <property type="project" value="TreeGrafter"/>
</dbReference>
<evidence type="ECO:0000256" key="5">
    <source>
        <dbReference type="ARBA" id="ARBA00022553"/>
    </source>
</evidence>
<keyword evidence="11" id="KW-0460">Magnesium</keyword>
<accession>A0AAW0U9P9</accession>
<gene>
    <name evidence="17" type="ORF">O3P69_005219</name>
</gene>
<keyword evidence="10 14" id="KW-0067">ATP-binding</keyword>
<keyword evidence="5" id="KW-0597">Phosphoprotein</keyword>
<sequence>MATMEGPEQQAGSCNAERLVRVGYYEFEKTIGKGNFAVVKLATHKITQSKVAIKIIDKSKIDADNLRKILREIEILKKLRHPYIIRLYEVMETERMIYLVTEYASCGELFDYVAMHGKMREREARTKFMQIVAALRYCHKQGIVHRDLKAENLLLDKDLNIKLADFGFSNFYTPGVLLSTWCGSPPYAAPELFEGKEYDGPKADVWSLGVILFVLVCGYLPFDAKTLQTLRSIVVAGKFRIPYFMSSDCDNLIRKMLQVDPERRVSIERIMQHRWITMEGLDSKIREILQKYNSDDCNRLLPDNDQVLEHMMRIIPNLDREEILKCVHGMKFDHISAIYHLLEEQVAEATQAPSSTPAIPLYPQTLPVMSAHHRKSSITTGFVDRSPVSDAEDTTQVTVPLFSCSPVPQNLPALQDPYQPYLEKYRELEISGESDTEEPSQQTVDKYLCSRRHTVGPGDTHHEEDIYRPACGRPQGAKVMEAHMRGNLQLLAPGGVGVMSGYQTPPMSLLPQTNLPQNLPLVQNYPPQNFSIKDQHLLKPPPFMHAAGGLGRRASDGGANLQVYFQCHLPEGGLSQPNSHEQITKIGLVPSNLGGHSQPLPQQEDDLLAHRDEEIDPSDVAHYMSARGASQRVTLPLVNPKDPQEAQRKMPPNRHRKTGLPMVTERPPVINPQLRLEAEARMQRDYMTSHLQTMCNNASIMGKTHTGSITSGTSGTGYAIMPSIMTGTPHPSSQARRFSNPSSTPPHGLASHPYCGYGCSSPPIQLTTSTSSFTSYSSSPSSSSSSLPSSSHHPTPSSGIPSHNNNINNINNNNNNNNSWPKHRERTRKTGLPTVLENNWAVSSPSEAADSTTVGRDNYKDSIYLTSERYSPGGTTVRRASDSATFSLSNINQEFQKLQKHSGLTDAATQAELQRGHSLHWMGATSSPTPGQHGGASPAPGIISPCPPVSILAGSPCRSPLPSSPSPHHQPALQQRISPAPSSPVPPTTPPSIPNSPLHHSGSSIEGTALSLSRLHLQPPSSPAGPRSPSHRQSPPLALSPQPSSPIALLSPGVPLSPPSSGLIPRSGPSPPPLGLDCIREEPPKGCHITHNVPQNIYTFAQNPQISITDESGGHVIIASSSDSSPDVSDDMDSSPFPSPPTPDHIPRLPHHSPQRLSKGLSLDSSPLPCVRDCDAEGPSITRGTAGLPASRRPSATDNNNVHRIRNERNLVRQNAIAGIQRYPMLITTMEFRHSFPPYSNGGVGESDIEMTDISTAGDQSPLVERSVIELELPKTGSGSFLLDLPTKWSGMAQEDLLGSINHIIESRAPSIVREGVRDCGLSVRDSTGAQVDLEVHEGSAADSRALKMRRVSGDEDQYTQLCQQLIECMTT</sequence>
<feature type="compositionally biased region" description="Pro residues" evidence="15">
    <location>
        <begin position="981"/>
        <end position="994"/>
    </location>
</feature>
<comment type="cofactor">
    <cofactor evidence="1">
        <name>Mg(2+)</name>
        <dbReference type="ChEBI" id="CHEBI:18420"/>
    </cofactor>
</comment>
<evidence type="ECO:0000313" key="17">
    <source>
        <dbReference type="EMBL" id="KAK8395973.1"/>
    </source>
</evidence>
<dbReference type="InterPro" id="IPR008271">
    <property type="entry name" value="Ser/Thr_kinase_AS"/>
</dbReference>
<feature type="region of interest" description="Disordered" evidence="15">
    <location>
        <begin position="921"/>
        <end position="1082"/>
    </location>
</feature>
<keyword evidence="7" id="KW-0479">Metal-binding</keyword>
<protein>
    <recommendedName>
        <fullName evidence="3">non-specific serine/threonine protein kinase</fullName>
        <ecNumber evidence="3">2.7.11.1</ecNumber>
    </recommendedName>
</protein>
<evidence type="ECO:0000256" key="1">
    <source>
        <dbReference type="ARBA" id="ARBA00001946"/>
    </source>
</evidence>
<evidence type="ECO:0000256" key="12">
    <source>
        <dbReference type="ARBA" id="ARBA00047899"/>
    </source>
</evidence>
<evidence type="ECO:0000256" key="4">
    <source>
        <dbReference type="ARBA" id="ARBA00022527"/>
    </source>
</evidence>
<dbReference type="InterPro" id="IPR011009">
    <property type="entry name" value="Kinase-like_dom_sf"/>
</dbReference>
<comment type="catalytic activity">
    <reaction evidence="13">
        <text>L-seryl-[protein] + ATP = O-phospho-L-seryl-[protein] + ADP + H(+)</text>
        <dbReference type="Rhea" id="RHEA:17989"/>
        <dbReference type="Rhea" id="RHEA-COMP:9863"/>
        <dbReference type="Rhea" id="RHEA-COMP:11604"/>
        <dbReference type="ChEBI" id="CHEBI:15378"/>
        <dbReference type="ChEBI" id="CHEBI:29999"/>
        <dbReference type="ChEBI" id="CHEBI:30616"/>
        <dbReference type="ChEBI" id="CHEBI:83421"/>
        <dbReference type="ChEBI" id="CHEBI:456216"/>
        <dbReference type="EC" id="2.7.11.1"/>
    </reaction>
</comment>
<evidence type="ECO:0000256" key="15">
    <source>
        <dbReference type="SAM" id="MobiDB-lite"/>
    </source>
</evidence>
<dbReference type="InterPro" id="IPR057380">
    <property type="entry name" value="UBA_SIK1/2/3"/>
</dbReference>
<reference evidence="17 18" key="1">
    <citation type="submission" date="2023-03" db="EMBL/GenBank/DDBJ databases">
        <title>High-quality genome of Scylla paramamosain provides insights in environmental adaptation.</title>
        <authorList>
            <person name="Zhang L."/>
        </authorList>
    </citation>
    <scope>NUCLEOTIDE SEQUENCE [LARGE SCALE GENOMIC DNA]</scope>
    <source>
        <strain evidence="17">LZ_2023a</strain>
        <tissue evidence="17">Muscle</tissue>
    </source>
</reference>
<name>A0AAW0U9P9_SCYPA</name>
<feature type="region of interest" description="Disordered" evidence="15">
    <location>
        <begin position="641"/>
        <end position="666"/>
    </location>
</feature>
<evidence type="ECO:0000313" key="18">
    <source>
        <dbReference type="Proteomes" id="UP001487740"/>
    </source>
</evidence>
<evidence type="ECO:0000256" key="9">
    <source>
        <dbReference type="ARBA" id="ARBA00022777"/>
    </source>
</evidence>
<evidence type="ECO:0000259" key="16">
    <source>
        <dbReference type="PROSITE" id="PS50011"/>
    </source>
</evidence>
<evidence type="ECO:0000256" key="13">
    <source>
        <dbReference type="ARBA" id="ARBA00048679"/>
    </source>
</evidence>
<dbReference type="Gene3D" id="1.10.510.10">
    <property type="entry name" value="Transferase(Phosphotransferase) domain 1"/>
    <property type="match status" value="1"/>
</dbReference>
<keyword evidence="4" id="KW-0723">Serine/threonine-protein kinase</keyword>
<feature type="region of interest" description="Disordered" evidence="15">
    <location>
        <begin position="769"/>
        <end position="854"/>
    </location>
</feature>
<evidence type="ECO:0000256" key="11">
    <source>
        <dbReference type="ARBA" id="ARBA00022842"/>
    </source>
</evidence>
<dbReference type="GO" id="GO:0005524">
    <property type="term" value="F:ATP binding"/>
    <property type="evidence" value="ECO:0007669"/>
    <property type="project" value="UniProtKB-UniRule"/>
</dbReference>
<keyword evidence="6" id="KW-0808">Transferase</keyword>
<feature type="compositionally biased region" description="Polar residues" evidence="15">
    <location>
        <begin position="725"/>
        <end position="742"/>
    </location>
</feature>
<dbReference type="FunFam" id="1.10.510.10:FF:000156">
    <property type="entry name" value="Serine/threonine-protein kinase SIK3 homolog"/>
    <property type="match status" value="1"/>
</dbReference>